<feature type="domain" description="Dienelactone hydrolase" evidence="1">
    <location>
        <begin position="132"/>
        <end position="346"/>
    </location>
</feature>
<dbReference type="EMBL" id="CAIF01000238">
    <property type="protein sequence ID" value="CCH46301.1"/>
    <property type="molecule type" value="Genomic_DNA"/>
</dbReference>
<evidence type="ECO:0000313" key="2">
    <source>
        <dbReference type="EMBL" id="CCH46301.1"/>
    </source>
</evidence>
<protein>
    <recommendedName>
        <fullName evidence="1">Dienelactone hydrolase domain-containing protein</fullName>
    </recommendedName>
</protein>
<keyword evidence="3" id="KW-1185">Reference proteome</keyword>
<evidence type="ECO:0000313" key="3">
    <source>
        <dbReference type="Proteomes" id="UP000009328"/>
    </source>
</evidence>
<dbReference type="InParanoid" id="K0KT35"/>
<evidence type="ECO:0000259" key="1">
    <source>
        <dbReference type="Pfam" id="PF01738"/>
    </source>
</evidence>
<proteinExistence type="predicted"/>
<dbReference type="Gene3D" id="3.40.50.1820">
    <property type="entry name" value="alpha/beta hydrolase"/>
    <property type="match status" value="1"/>
</dbReference>
<dbReference type="STRING" id="1206466.K0KT35"/>
<dbReference type="HOGENOM" id="CLU_740113_0_0_1"/>
<dbReference type="InterPro" id="IPR002925">
    <property type="entry name" value="Dienelactn_hydro"/>
</dbReference>
<dbReference type="InterPro" id="IPR029058">
    <property type="entry name" value="AB_hydrolase_fold"/>
</dbReference>
<comment type="caution">
    <text evidence="2">The sequence shown here is derived from an EMBL/GenBank/DDBJ whole genome shotgun (WGS) entry which is preliminary data.</text>
</comment>
<sequence>MSSKDQIRIPKSAYPKAYPEFDSSFMDDSIEGDISLSRDFNDAANSSTTLNGNINDLNSLNSNDSFDDILESPISSKQQSTIFKEPQSPKPRGYEFKLKSSNCTVYLTYPVTNIDIDNYGKVDYELHTKENAMVVIIPNSKGLSVNNKKLADAYAIRTGCVTAVLDVYFGDFLDQPTVQPNDELKEVSFIDRFKNLTFEMAANVKIQYWIQSHSFFGSFNESDGSFQSTSNWITVESAIDELLTNHKVTNAVLIGFSFGCNTVLRSAVDNKDDRIKSIIAVHPLLIPKNVFEHINKSTFLITGPPDKFYSNEELQKYRQDLKGRNDPDYKYLQFTSKKDIPHGFAIAGDYPPMKVSNFPTQTAQHITSWILQHI</sequence>
<accession>K0KT35</accession>
<dbReference type="SUPFAM" id="SSF53474">
    <property type="entry name" value="alpha/beta-Hydrolases"/>
    <property type="match status" value="1"/>
</dbReference>
<organism evidence="2 3">
    <name type="scientific">Wickerhamomyces ciferrii (strain ATCC 14091 / BCRC 22168 / CBS 111 / JCM 3599 / NBRC 0793 / NRRL Y-1031 F-60-10)</name>
    <name type="common">Yeast</name>
    <name type="synonym">Pichia ciferrii</name>
    <dbReference type="NCBI Taxonomy" id="1206466"/>
    <lineage>
        <taxon>Eukaryota</taxon>
        <taxon>Fungi</taxon>
        <taxon>Dikarya</taxon>
        <taxon>Ascomycota</taxon>
        <taxon>Saccharomycotina</taxon>
        <taxon>Saccharomycetes</taxon>
        <taxon>Phaffomycetales</taxon>
        <taxon>Wickerhamomycetaceae</taxon>
        <taxon>Wickerhamomyces</taxon>
    </lineage>
</organism>
<dbReference type="PANTHER" id="PTHR17630">
    <property type="entry name" value="DIENELACTONE HYDROLASE"/>
    <property type="match status" value="1"/>
</dbReference>
<name>K0KT35_WICCF</name>
<dbReference type="Pfam" id="PF01738">
    <property type="entry name" value="DLH"/>
    <property type="match status" value="1"/>
</dbReference>
<dbReference type="PANTHER" id="PTHR17630:SF44">
    <property type="entry name" value="PROTEIN AIM2"/>
    <property type="match status" value="1"/>
</dbReference>
<reference evidence="2 3" key="1">
    <citation type="journal article" date="2012" name="Eukaryot. Cell">
        <title>Draft genome sequence of Wickerhamomyces ciferrii NRRL Y-1031 F-60-10.</title>
        <authorList>
            <person name="Schneider J."/>
            <person name="Andrea H."/>
            <person name="Blom J."/>
            <person name="Jaenicke S."/>
            <person name="Ruckert C."/>
            <person name="Schorsch C."/>
            <person name="Szczepanowski R."/>
            <person name="Farwick M."/>
            <person name="Goesmann A."/>
            <person name="Puhler A."/>
            <person name="Schaffer S."/>
            <person name="Tauch A."/>
            <person name="Kohler T."/>
            <person name="Brinkrolf K."/>
        </authorList>
    </citation>
    <scope>NUCLEOTIDE SEQUENCE [LARGE SCALE GENOMIC DNA]</scope>
    <source>
        <strain evidence="3">ATCC 14091 / BCRC 22168 / CBS 111 / JCM 3599 / NBRC 0793 / NRRL Y-1031 F-60-10</strain>
    </source>
</reference>
<dbReference type="AlphaFoldDB" id="K0KT35"/>
<dbReference type="GO" id="GO:0016787">
    <property type="term" value="F:hydrolase activity"/>
    <property type="evidence" value="ECO:0007669"/>
    <property type="project" value="InterPro"/>
</dbReference>
<dbReference type="Proteomes" id="UP000009328">
    <property type="component" value="Unassembled WGS sequence"/>
</dbReference>
<gene>
    <name evidence="2" type="ORF">BN7_5893</name>
</gene>